<dbReference type="AlphaFoldDB" id="A0A6N3Z863"/>
<comment type="caution">
    <text evidence="2">The sequence shown here is derived from an EMBL/GenBank/DDBJ whole genome shotgun (WGS) entry which is preliminary data.</text>
</comment>
<evidence type="ECO:0000313" key="3">
    <source>
        <dbReference type="Proteomes" id="UP000435323"/>
    </source>
</evidence>
<dbReference type="RefSeq" id="WP_155658495.1">
    <property type="nucleotide sequence ID" value="NZ_WOBP01000029.1"/>
</dbReference>
<keyword evidence="1" id="KW-0175">Coiled coil</keyword>
<evidence type="ECO:0000256" key="1">
    <source>
        <dbReference type="SAM" id="Coils"/>
    </source>
</evidence>
<reference evidence="2 3" key="1">
    <citation type="submission" date="2019-11" db="EMBL/GenBank/DDBJ databases">
        <title>Using colonization assays and comparative genomics to discover symbiosis behaviors and factors in Vibrio fischeri.</title>
        <authorList>
            <person name="Bongrand C."/>
            <person name="Moriano-Gutierrez S."/>
            <person name="Arevalo P."/>
            <person name="Mcfall-Ngai M."/>
            <person name="Visick K."/>
            <person name="Polz M.F."/>
            <person name="Ruby E.G."/>
        </authorList>
    </citation>
    <scope>NUCLEOTIDE SEQUENCE [LARGE SCALE GENOMIC DNA]</scope>
    <source>
        <strain evidence="3">emors.3.2</strain>
    </source>
</reference>
<organism evidence="2 3">
    <name type="scientific">Aliivibrio fischeri</name>
    <name type="common">Vibrio fischeri</name>
    <dbReference type="NCBI Taxonomy" id="668"/>
    <lineage>
        <taxon>Bacteria</taxon>
        <taxon>Pseudomonadati</taxon>
        <taxon>Pseudomonadota</taxon>
        <taxon>Gammaproteobacteria</taxon>
        <taxon>Vibrionales</taxon>
        <taxon>Vibrionaceae</taxon>
        <taxon>Aliivibrio</taxon>
    </lineage>
</organism>
<evidence type="ECO:0000313" key="2">
    <source>
        <dbReference type="EMBL" id="MUK45873.1"/>
    </source>
</evidence>
<protein>
    <submittedName>
        <fullName evidence="2">Uncharacterized protein</fullName>
    </submittedName>
</protein>
<gene>
    <name evidence="2" type="ORF">GNP77_10825</name>
</gene>
<dbReference type="Proteomes" id="UP000435323">
    <property type="component" value="Unassembled WGS sequence"/>
</dbReference>
<proteinExistence type="predicted"/>
<sequence length="227" mass="26265">MSKLRSTTKQSISNTLENSYFTENNFEVKYHEGKSEFLEVEFIPQPEFKFKAGKNTGYNKRSQWITSEAPGIHLSEAESFDINNFDSIIEHIGSWADRILEDYRIGKKESIGEFDDFERQVEAKVEETNSNKSETFSAEEAHDLKRMLDSLYEKFELLSEENKKLKEQLSSIKVEIENIKGDVDYFPKNAWYRVSGSKIVKMMKKVASTPEGRKLIAETAKKYLIGV</sequence>
<name>A0A6N3Z863_ALIFS</name>
<dbReference type="EMBL" id="WOBO01000012">
    <property type="protein sequence ID" value="MUK45873.1"/>
    <property type="molecule type" value="Genomic_DNA"/>
</dbReference>
<accession>A0A6N3Z863</accession>
<feature type="coiled-coil region" evidence="1">
    <location>
        <begin position="141"/>
        <end position="182"/>
    </location>
</feature>